<accession>A0A550CFV6</accession>
<feature type="compositionally biased region" description="Pro residues" evidence="1">
    <location>
        <begin position="34"/>
        <end position="46"/>
    </location>
</feature>
<gene>
    <name evidence="3" type="ORF">BD626DRAFT_275357</name>
</gene>
<feature type="compositionally biased region" description="Low complexity" evidence="1">
    <location>
        <begin position="415"/>
        <end position="427"/>
    </location>
</feature>
<evidence type="ECO:0000313" key="3">
    <source>
        <dbReference type="EMBL" id="TRM63683.1"/>
    </source>
</evidence>
<protein>
    <recommendedName>
        <fullName evidence="2">DUF6589 domain-containing protein</fullName>
    </recommendedName>
</protein>
<evidence type="ECO:0000313" key="4">
    <source>
        <dbReference type="Proteomes" id="UP000320762"/>
    </source>
</evidence>
<dbReference type="OrthoDB" id="2496395at2759"/>
<dbReference type="AlphaFoldDB" id="A0A550CFV6"/>
<dbReference type="Pfam" id="PF20231">
    <property type="entry name" value="DUF6589"/>
    <property type="match status" value="1"/>
</dbReference>
<proteinExistence type="predicted"/>
<feature type="compositionally biased region" description="Basic and acidic residues" evidence="1">
    <location>
        <begin position="162"/>
        <end position="179"/>
    </location>
</feature>
<feature type="compositionally biased region" description="Low complexity" evidence="1">
    <location>
        <begin position="100"/>
        <end position="116"/>
    </location>
</feature>
<sequence>MSGGGKRPVTPVSWPLDGSDRPRPSSPLSSLPNTSPPRTSPTPGEAPLPQASTSASHPFDILMEDAVYSFGNESEGSQASPSPADPRELPPLSAPTALKASSHPQPPSHAAASANPRKTKYLPRRYANRPLIGVDSQDSGVYATSPDRGPGTVDRQLKGQQRNRDLNEEKRELKARAKQDATALEAAKVAREKEEAINFIVEQLDEFDVTLGDLLAHTFGDGCDSRWRWKHFYKDSKNVSTVISAMASRRNPPQARRKAETAMVEVVSHVLEHEAAAVTKQGILRPPAEVDEGFVSGLELDKLPILLSPLCPAITKLLHSIAQTKRQLDHCTVRRLDHKKFITAMCTTMLLGERSQHNSWFQHIFGLYLYTQGATRQLITVLNHMSVSVSYASLAGRGGKSDGSIWTEDEPVSLPTEDTTQEPDTTATIPGRMAFSEVSAPAPNRVASQQEANGAEATSGSAIHPPTVLPENGDVPPNTNTTPKQQRAAPGTLERLSWAMRRLSRQVAASRPFMVVYDNINMMWRIAEQVMGRTDSLQSGTCATMIPLHAADPSHLQTAVLAKRADEAPELDINDVRLSPAYKTKLNEYLVFAVLRIIVRYGGEKLQSFRNEVYENEPSTDDKITTHQSDVHPLPAFHIDESSKVGNAEVIKAIMEELGEPTLATDFAEKVRLVAGDQLSVARLREVAATRAGNEGGAASLRWALFVPGLFHYKMAATSGLLLAHLGKKNRDTTNPASLHAHNTILGRKPIVATSLPPFRTGRDLIFVSLYARIFHCLLLVSGKKSLEEYGNDPATTWDSLKAHAEEIVRRFADPEVAREYRRARDRYGASQGDMVFENAILFMRDALLLREFTDAIKAGDSGRILHVLESWVHAYRAQGRTKYAHETLHLLHNLKHVWPKEVRDTVLRNWLVNTTNRPYAFLEVDLLQEHLNYWIKNYFQAHGSNASWPWLFTISPCVGILRTLAKQVHKALGGKQGGRHAEPDLTNDIAELMNSLSQHNVYIPQRGREFDADDDASLVLDAVSAGMNKLIGGGKTSSPLANYNTAFRTAQRSYRIEPLVGGKQKEIDSNTASAGANSAADGTDAAPEDAATAEDDDFAPAEGEDSEGVQSDDEPNEPPEVTFDDAEDVALDDDGLSDQDAEGESDLDSNADSDIELFEEEEDAEGFDSDKDDAPGGDADEDDVSGFDSDTARDV</sequence>
<comment type="caution">
    <text evidence="3">The sequence shown here is derived from an EMBL/GenBank/DDBJ whole genome shotgun (WGS) entry which is preliminary data.</text>
</comment>
<feature type="region of interest" description="Disordered" evidence="1">
    <location>
        <begin position="440"/>
        <end position="490"/>
    </location>
</feature>
<dbReference type="Proteomes" id="UP000320762">
    <property type="component" value="Unassembled WGS sequence"/>
</dbReference>
<dbReference type="EMBL" id="VDMD01000009">
    <property type="protein sequence ID" value="TRM63683.1"/>
    <property type="molecule type" value="Genomic_DNA"/>
</dbReference>
<feature type="compositionally biased region" description="Polar residues" evidence="1">
    <location>
        <begin position="71"/>
        <end position="81"/>
    </location>
</feature>
<feature type="domain" description="DUF6589" evidence="2">
    <location>
        <begin position="567"/>
        <end position="981"/>
    </location>
</feature>
<evidence type="ECO:0000259" key="2">
    <source>
        <dbReference type="Pfam" id="PF20231"/>
    </source>
</evidence>
<feature type="region of interest" description="Disordered" evidence="1">
    <location>
        <begin position="1061"/>
        <end position="1196"/>
    </location>
</feature>
<dbReference type="STRING" id="97359.A0A550CFV6"/>
<evidence type="ECO:0000256" key="1">
    <source>
        <dbReference type="SAM" id="MobiDB-lite"/>
    </source>
</evidence>
<feature type="compositionally biased region" description="Basic residues" evidence="1">
    <location>
        <begin position="117"/>
        <end position="127"/>
    </location>
</feature>
<keyword evidence="4" id="KW-1185">Reference proteome</keyword>
<reference evidence="3 4" key="1">
    <citation type="journal article" date="2019" name="New Phytol.">
        <title>Comparative genomics reveals unique wood-decay strategies and fruiting body development in the Schizophyllaceae.</title>
        <authorList>
            <person name="Almasi E."/>
            <person name="Sahu N."/>
            <person name="Krizsan K."/>
            <person name="Balint B."/>
            <person name="Kovacs G.M."/>
            <person name="Kiss B."/>
            <person name="Cseklye J."/>
            <person name="Drula E."/>
            <person name="Henrissat B."/>
            <person name="Nagy I."/>
            <person name="Chovatia M."/>
            <person name="Adam C."/>
            <person name="LaButti K."/>
            <person name="Lipzen A."/>
            <person name="Riley R."/>
            <person name="Grigoriev I.V."/>
            <person name="Nagy L.G."/>
        </authorList>
    </citation>
    <scope>NUCLEOTIDE SEQUENCE [LARGE SCALE GENOMIC DNA]</scope>
    <source>
        <strain evidence="3 4">NL-1724</strain>
    </source>
</reference>
<feature type="region of interest" description="Disordered" evidence="1">
    <location>
        <begin position="396"/>
        <end position="427"/>
    </location>
</feature>
<dbReference type="InterPro" id="IPR046496">
    <property type="entry name" value="DUF6589"/>
</dbReference>
<feature type="compositionally biased region" description="Polar residues" evidence="1">
    <location>
        <begin position="446"/>
        <end position="461"/>
    </location>
</feature>
<feature type="compositionally biased region" description="Acidic residues" evidence="1">
    <location>
        <begin position="1092"/>
        <end position="1168"/>
    </location>
</feature>
<organism evidence="3 4">
    <name type="scientific">Schizophyllum amplum</name>
    <dbReference type="NCBI Taxonomy" id="97359"/>
    <lineage>
        <taxon>Eukaryota</taxon>
        <taxon>Fungi</taxon>
        <taxon>Dikarya</taxon>
        <taxon>Basidiomycota</taxon>
        <taxon>Agaricomycotina</taxon>
        <taxon>Agaricomycetes</taxon>
        <taxon>Agaricomycetidae</taxon>
        <taxon>Agaricales</taxon>
        <taxon>Schizophyllaceae</taxon>
        <taxon>Schizophyllum</taxon>
    </lineage>
</organism>
<name>A0A550CFV6_9AGAR</name>
<feature type="region of interest" description="Disordered" evidence="1">
    <location>
        <begin position="1"/>
        <end position="179"/>
    </location>
</feature>
<feature type="compositionally biased region" description="Low complexity" evidence="1">
    <location>
        <begin position="1070"/>
        <end position="1091"/>
    </location>
</feature>